<evidence type="ECO:0000313" key="1">
    <source>
        <dbReference type="EMBL" id="MCD1119100.1"/>
    </source>
</evidence>
<comment type="caution">
    <text evidence="1">The sequence shown here is derived from an EMBL/GenBank/DDBJ whole genome shotgun (WGS) entry which is preliminary data.</text>
</comment>
<proteinExistence type="predicted"/>
<evidence type="ECO:0008006" key="3">
    <source>
        <dbReference type="Google" id="ProtNLM"/>
    </source>
</evidence>
<evidence type="ECO:0000313" key="2">
    <source>
        <dbReference type="Proteomes" id="UP001108025"/>
    </source>
</evidence>
<protein>
    <recommendedName>
        <fullName evidence="3">Resolvase HTH domain-containing protein</fullName>
    </recommendedName>
</protein>
<dbReference type="AlphaFoldDB" id="A0A9Q3YZU8"/>
<accession>A0A9Q3YZU8</accession>
<keyword evidence="2" id="KW-1185">Reference proteome</keyword>
<dbReference type="RefSeq" id="WP_230672703.1">
    <property type="nucleotide sequence ID" value="NZ_JAJNAY010000003.1"/>
</dbReference>
<organism evidence="1 2">
    <name type="scientific">Chryseobacterium turcicum</name>
    <dbReference type="NCBI Taxonomy" id="2898076"/>
    <lineage>
        <taxon>Bacteria</taxon>
        <taxon>Pseudomonadati</taxon>
        <taxon>Bacteroidota</taxon>
        <taxon>Flavobacteriia</taxon>
        <taxon>Flavobacteriales</taxon>
        <taxon>Weeksellaceae</taxon>
        <taxon>Chryseobacterium group</taxon>
        <taxon>Chryseobacterium</taxon>
    </lineage>
</organism>
<name>A0A9Q3YZU8_9FLAO</name>
<sequence length="48" mass="5673">MRSVYKNPTLAPEEIYKPLGLTRATFYRYAKILNNHTDEEIKEMGIKK</sequence>
<reference evidence="1" key="1">
    <citation type="submission" date="2021-11" db="EMBL/GenBank/DDBJ databases">
        <title>Description of novel Chryseobacterium species.</title>
        <authorList>
            <person name="Saticioglu I.B."/>
            <person name="Ay H."/>
            <person name="Altun S."/>
            <person name="Duman M."/>
        </authorList>
    </citation>
    <scope>NUCLEOTIDE SEQUENCE</scope>
    <source>
        <strain evidence="1">C-17</strain>
    </source>
</reference>
<gene>
    <name evidence="1" type="ORF">LO744_19840</name>
</gene>
<dbReference type="EMBL" id="JAJNAY010000003">
    <property type="protein sequence ID" value="MCD1119100.1"/>
    <property type="molecule type" value="Genomic_DNA"/>
</dbReference>
<dbReference type="Proteomes" id="UP001108025">
    <property type="component" value="Unassembled WGS sequence"/>
</dbReference>